<dbReference type="Proteomes" id="UP000504724">
    <property type="component" value="Chromosome"/>
</dbReference>
<reference evidence="8 9" key="1">
    <citation type="submission" date="2020-05" db="EMBL/GenBank/DDBJ databases">
        <title>Thiomicrorhabdus sediminis sp.nov. and Thiomicrorhabdus xiamenensis sp.nov., novel sulfur-oxidizing bacteria isolated from coastal sediment.</title>
        <authorList>
            <person name="Liu X."/>
        </authorList>
    </citation>
    <scope>NUCLEOTIDE SEQUENCE [LARGE SCALE GENOMIC DNA]</scope>
    <source>
        <strain evidence="8 9">G2</strain>
    </source>
</reference>
<evidence type="ECO:0000256" key="2">
    <source>
        <dbReference type="ARBA" id="ARBA00022475"/>
    </source>
</evidence>
<evidence type="ECO:0000256" key="4">
    <source>
        <dbReference type="ARBA" id="ARBA00022679"/>
    </source>
</evidence>
<dbReference type="PIRSF" id="PIRSF026649">
    <property type="entry name" value="MsbB"/>
    <property type="match status" value="1"/>
</dbReference>
<keyword evidence="5 7" id="KW-0472">Membrane</keyword>
<keyword evidence="9" id="KW-1185">Reference proteome</keyword>
<dbReference type="RefSeq" id="WP_173284230.1">
    <property type="nucleotide sequence ID" value="NZ_CP054020.1"/>
</dbReference>
<evidence type="ECO:0000256" key="1">
    <source>
        <dbReference type="ARBA" id="ARBA00004533"/>
    </source>
</evidence>
<dbReference type="GO" id="GO:0009247">
    <property type="term" value="P:glycolipid biosynthetic process"/>
    <property type="evidence" value="ECO:0007669"/>
    <property type="project" value="UniProtKB-ARBA"/>
</dbReference>
<evidence type="ECO:0000256" key="6">
    <source>
        <dbReference type="ARBA" id="ARBA00023315"/>
    </source>
</evidence>
<keyword evidence="7" id="KW-1133">Transmembrane helix</keyword>
<dbReference type="GO" id="GO:0016746">
    <property type="term" value="F:acyltransferase activity"/>
    <property type="evidence" value="ECO:0007669"/>
    <property type="project" value="UniProtKB-KW"/>
</dbReference>
<keyword evidence="2" id="KW-1003">Cell membrane</keyword>
<dbReference type="PANTHER" id="PTHR30606:SF9">
    <property type="entry name" value="LIPID A BIOSYNTHESIS LAUROYLTRANSFERASE"/>
    <property type="match status" value="1"/>
</dbReference>
<dbReference type="EMBL" id="CP054020">
    <property type="protein sequence ID" value="QKI88632.1"/>
    <property type="molecule type" value="Genomic_DNA"/>
</dbReference>
<dbReference type="KEGG" id="txa:HQN79_03115"/>
<keyword evidence="7" id="KW-0812">Transmembrane</keyword>
<comment type="subcellular location">
    <subcellularLocation>
        <location evidence="1">Cell inner membrane</location>
    </subcellularLocation>
</comment>
<dbReference type="CDD" id="cd07984">
    <property type="entry name" value="LPLAT_LABLAT-like"/>
    <property type="match status" value="1"/>
</dbReference>
<keyword evidence="4 8" id="KW-0808">Transferase</keyword>
<protein>
    <submittedName>
        <fullName evidence="8">Lysophospholipid acyltransferase family protein</fullName>
    </submittedName>
</protein>
<keyword evidence="6 8" id="KW-0012">Acyltransferase</keyword>
<accession>A0A7D4NQ92</accession>
<evidence type="ECO:0000313" key="9">
    <source>
        <dbReference type="Proteomes" id="UP000504724"/>
    </source>
</evidence>
<dbReference type="AlphaFoldDB" id="A0A7D4NQ92"/>
<dbReference type="Pfam" id="PF03279">
    <property type="entry name" value="Lip_A_acyltrans"/>
    <property type="match status" value="1"/>
</dbReference>
<gene>
    <name evidence="8" type="ORF">HQN79_03115</name>
</gene>
<dbReference type="GO" id="GO:0005886">
    <property type="term" value="C:plasma membrane"/>
    <property type="evidence" value="ECO:0007669"/>
    <property type="project" value="UniProtKB-SubCell"/>
</dbReference>
<evidence type="ECO:0000256" key="3">
    <source>
        <dbReference type="ARBA" id="ARBA00022519"/>
    </source>
</evidence>
<dbReference type="InterPro" id="IPR004960">
    <property type="entry name" value="LipA_acyltrans"/>
</dbReference>
<organism evidence="8 9">
    <name type="scientific">Thiomicrorhabdus xiamenensis</name>
    <dbReference type="NCBI Taxonomy" id="2739063"/>
    <lineage>
        <taxon>Bacteria</taxon>
        <taxon>Pseudomonadati</taxon>
        <taxon>Pseudomonadota</taxon>
        <taxon>Gammaproteobacteria</taxon>
        <taxon>Thiotrichales</taxon>
        <taxon>Piscirickettsiaceae</taxon>
        <taxon>Thiomicrorhabdus</taxon>
    </lineage>
</organism>
<evidence type="ECO:0000256" key="5">
    <source>
        <dbReference type="ARBA" id="ARBA00023136"/>
    </source>
</evidence>
<evidence type="ECO:0000313" key="8">
    <source>
        <dbReference type="EMBL" id="QKI88632.1"/>
    </source>
</evidence>
<keyword evidence="3" id="KW-0997">Cell inner membrane</keyword>
<proteinExistence type="predicted"/>
<feature type="transmembrane region" description="Helical" evidence="7">
    <location>
        <begin position="21"/>
        <end position="40"/>
    </location>
</feature>
<sequence>MAKKIKTPSKFQAAFYHPKYWGIWLGVGILRLLGLLPYQYKFKVGRVLGKLMYQLAFKRRKIALKNIRIAFPEKKPAEQKALLKAHFVSLGMSFAEMALIWHGDHKRNHQKAFERSIVRYKGEQNLFNAIKQEHGVLILAPHFTTLEVTGLFVSFLTNYHAVYRPHDNPFMDYLIAEGRSIEFASGERVEPVSNANTRLMLKVLKKGGAMTFLPDQKYRSKGSIMVPLFGKECPSNPATSKIAKLTGCAVVPTFTRRIEDDSGIHYEVTFLPALDNFPSGDDYQDTLRLHHLYEDAVRQAPEQYLWVHNRWDLKL</sequence>
<dbReference type="PANTHER" id="PTHR30606">
    <property type="entry name" value="LIPID A BIOSYNTHESIS LAUROYL ACYLTRANSFERASE"/>
    <property type="match status" value="1"/>
</dbReference>
<evidence type="ECO:0000256" key="7">
    <source>
        <dbReference type="SAM" id="Phobius"/>
    </source>
</evidence>
<name>A0A7D4NQ92_9GAMM</name>